<evidence type="ECO:0000256" key="7">
    <source>
        <dbReference type="ARBA" id="ARBA00022741"/>
    </source>
</evidence>
<dbReference type="EC" id="2.7.13.3" evidence="2"/>
<dbReference type="PRINTS" id="PR00344">
    <property type="entry name" value="BCTRLSENSOR"/>
</dbReference>
<evidence type="ECO:0000256" key="1">
    <source>
        <dbReference type="ARBA" id="ARBA00000085"/>
    </source>
</evidence>
<dbReference type="SMART" id="SM00073">
    <property type="entry name" value="HPT"/>
    <property type="match status" value="1"/>
</dbReference>
<sequence>MDSMAEIKQTFFQECDDLLGELETGLIDMEGGDGDSETVAAIFRAVHSIKGGAGAFGLDKLVAFAHIFETTLDEVRSDRLEATPEVLGVLLRSSDVLADLVRAAQNDEELGDDATAGLVEELSAFVGDKAGAPDEAPAGGEDISFAPLGTAIDLDDVFGDLDDVEETQSFTIKFRPMPELYANANETVLLFRNLAEMGDVKAACDESQIPTLDELDPEGAYLSWTVTVHTSHSKDELLEIFEFVEDDCTLEITADEASDDTDGPALADDEAISAEEEASPAEAGVAPDDAASGDEAVSKDNVVSLAEKKAKPAAKEQASKEKDTSDATIRVNLVRIDRLVNLVGELVINQAMLTQGVIDAGLERGDSVEAGLEELKQLTREIQDSVMAIRAQPVKALFQRMSRIVREAARATEKSVHLVMEGEMTEVDKTVVERLADPLTHMIRNAVDHGLEKAETRIENGKPAEGTVSLTAAHRSGRVVIEVSDDGAGINRERVRNIAIEKGLINEEDKLSDSDIDNLLFMPGFSTVEKVSNLSGRGVGMDVVKRAIQAVGGRIMISSQPGKGSTFSISLPLTLAILDGMVVEVADQTLVVPLTAIVETLKPTPSDIHELGAGSKVISIRGEFIPIIDAGLAMGYRTEPADPLTGVVLSVETEDGSRAAVIVDTIQDQRQVVIKSLEENYGHVDSVAAATILGDGRIALILDVDSIIAREGDALSFHENSLAATG</sequence>
<keyword evidence="5" id="KW-0597">Phosphoprotein</keyword>
<evidence type="ECO:0000256" key="2">
    <source>
        <dbReference type="ARBA" id="ARBA00012438"/>
    </source>
</evidence>
<dbReference type="InterPro" id="IPR008207">
    <property type="entry name" value="Sig_transdc_His_kin_Hpt_dom"/>
</dbReference>
<dbReference type="InterPro" id="IPR036641">
    <property type="entry name" value="HPT_dom_sf"/>
</dbReference>
<protein>
    <recommendedName>
        <fullName evidence="3">Chemotaxis protein CheA</fullName>
        <ecNumber evidence="2">2.7.13.3</ecNumber>
    </recommendedName>
</protein>
<keyword evidence="6" id="KW-0808">Transferase</keyword>
<dbReference type="GO" id="GO:0006935">
    <property type="term" value="P:chemotaxis"/>
    <property type="evidence" value="ECO:0007669"/>
    <property type="project" value="UniProtKB-KW"/>
</dbReference>
<dbReference type="AlphaFoldDB" id="A0A3B0SD37"/>
<gene>
    <name evidence="15" type="ORF">MNBD_ALPHA05-2074</name>
</gene>
<dbReference type="CDD" id="cd00088">
    <property type="entry name" value="HPT"/>
    <property type="match status" value="1"/>
</dbReference>
<proteinExistence type="predicted"/>
<keyword evidence="4" id="KW-0145">Chemotaxis</keyword>
<dbReference type="SUPFAM" id="SSF50341">
    <property type="entry name" value="CheW-like"/>
    <property type="match status" value="1"/>
</dbReference>
<dbReference type="CDD" id="cd16916">
    <property type="entry name" value="HATPase_CheA-like"/>
    <property type="match status" value="1"/>
</dbReference>
<dbReference type="SMART" id="SM01231">
    <property type="entry name" value="H-kinase_dim"/>
    <property type="match status" value="1"/>
</dbReference>
<dbReference type="InterPro" id="IPR003594">
    <property type="entry name" value="HATPase_dom"/>
</dbReference>
<dbReference type="PROSITE" id="PS50851">
    <property type="entry name" value="CHEW"/>
    <property type="match status" value="1"/>
</dbReference>
<dbReference type="InterPro" id="IPR051315">
    <property type="entry name" value="Bact_Chemotaxis_CheA"/>
</dbReference>
<dbReference type="GO" id="GO:0005524">
    <property type="term" value="F:ATP binding"/>
    <property type="evidence" value="ECO:0007669"/>
    <property type="project" value="UniProtKB-KW"/>
</dbReference>
<dbReference type="SMART" id="SM00387">
    <property type="entry name" value="HATPase_c"/>
    <property type="match status" value="1"/>
</dbReference>
<dbReference type="PANTHER" id="PTHR43395">
    <property type="entry name" value="SENSOR HISTIDINE KINASE CHEA"/>
    <property type="match status" value="1"/>
</dbReference>
<evidence type="ECO:0000259" key="13">
    <source>
        <dbReference type="PROSITE" id="PS50851"/>
    </source>
</evidence>
<dbReference type="FunFam" id="3.30.565.10:FF:000016">
    <property type="entry name" value="Chemotaxis protein CheA, putative"/>
    <property type="match status" value="1"/>
</dbReference>
<dbReference type="Gene3D" id="2.30.30.40">
    <property type="entry name" value="SH3 Domains"/>
    <property type="match status" value="1"/>
</dbReference>
<evidence type="ECO:0000256" key="4">
    <source>
        <dbReference type="ARBA" id="ARBA00022500"/>
    </source>
</evidence>
<organism evidence="15">
    <name type="scientific">hydrothermal vent metagenome</name>
    <dbReference type="NCBI Taxonomy" id="652676"/>
    <lineage>
        <taxon>unclassified sequences</taxon>
        <taxon>metagenomes</taxon>
        <taxon>ecological metagenomes</taxon>
    </lineage>
</organism>
<dbReference type="InterPro" id="IPR037006">
    <property type="entry name" value="CheA-like_homodim_sf"/>
</dbReference>
<dbReference type="Pfam" id="PF01627">
    <property type="entry name" value="Hpt"/>
    <property type="match status" value="1"/>
</dbReference>
<evidence type="ECO:0000256" key="3">
    <source>
        <dbReference type="ARBA" id="ARBA00021495"/>
    </source>
</evidence>
<evidence type="ECO:0000256" key="11">
    <source>
        <dbReference type="SAM" id="MobiDB-lite"/>
    </source>
</evidence>
<dbReference type="Gene3D" id="1.20.120.160">
    <property type="entry name" value="HPT domain"/>
    <property type="match status" value="1"/>
</dbReference>
<accession>A0A3B0SD37</accession>
<dbReference type="GO" id="GO:0000155">
    <property type="term" value="F:phosphorelay sensor kinase activity"/>
    <property type="evidence" value="ECO:0007669"/>
    <property type="project" value="InterPro"/>
</dbReference>
<dbReference type="InterPro" id="IPR036061">
    <property type="entry name" value="CheW-like_dom_sf"/>
</dbReference>
<dbReference type="EMBL" id="UOEH01000428">
    <property type="protein sequence ID" value="VAW04201.1"/>
    <property type="molecule type" value="Genomic_DNA"/>
</dbReference>
<reference evidence="15" key="1">
    <citation type="submission" date="2018-06" db="EMBL/GenBank/DDBJ databases">
        <authorList>
            <person name="Zhirakovskaya E."/>
        </authorList>
    </citation>
    <scope>NUCLEOTIDE SEQUENCE</scope>
</reference>
<evidence type="ECO:0000313" key="15">
    <source>
        <dbReference type="EMBL" id="VAW04201.1"/>
    </source>
</evidence>
<feature type="domain" description="Histidine kinase" evidence="12">
    <location>
        <begin position="373"/>
        <end position="575"/>
    </location>
</feature>
<comment type="catalytic activity">
    <reaction evidence="1">
        <text>ATP + protein L-histidine = ADP + protein N-phospho-L-histidine.</text>
        <dbReference type="EC" id="2.7.13.3"/>
    </reaction>
</comment>
<dbReference type="InterPro" id="IPR004105">
    <property type="entry name" value="CheA-like_dim"/>
</dbReference>
<evidence type="ECO:0000256" key="9">
    <source>
        <dbReference type="ARBA" id="ARBA00022840"/>
    </source>
</evidence>
<dbReference type="PROSITE" id="PS50894">
    <property type="entry name" value="HPT"/>
    <property type="match status" value="1"/>
</dbReference>
<dbReference type="InterPro" id="IPR036097">
    <property type="entry name" value="HisK_dim/P_sf"/>
</dbReference>
<feature type="domain" description="HPt" evidence="14">
    <location>
        <begin position="1"/>
        <end position="104"/>
    </location>
</feature>
<feature type="region of interest" description="Disordered" evidence="11">
    <location>
        <begin position="271"/>
        <end position="296"/>
    </location>
</feature>
<feature type="domain" description="CheW-like" evidence="13">
    <location>
        <begin position="577"/>
        <end position="713"/>
    </location>
</feature>
<keyword evidence="8 15" id="KW-0418">Kinase</keyword>
<keyword evidence="9" id="KW-0067">ATP-binding</keyword>
<evidence type="ECO:0000256" key="6">
    <source>
        <dbReference type="ARBA" id="ARBA00022679"/>
    </source>
</evidence>
<evidence type="ECO:0000256" key="8">
    <source>
        <dbReference type="ARBA" id="ARBA00022777"/>
    </source>
</evidence>
<keyword evidence="7" id="KW-0547">Nucleotide-binding</keyword>
<dbReference type="GO" id="GO:0005737">
    <property type="term" value="C:cytoplasm"/>
    <property type="evidence" value="ECO:0007669"/>
    <property type="project" value="InterPro"/>
</dbReference>
<evidence type="ECO:0000256" key="5">
    <source>
        <dbReference type="ARBA" id="ARBA00022553"/>
    </source>
</evidence>
<dbReference type="SUPFAM" id="SSF55874">
    <property type="entry name" value="ATPase domain of HSP90 chaperone/DNA topoisomerase II/histidine kinase"/>
    <property type="match status" value="1"/>
</dbReference>
<dbReference type="Gene3D" id="1.10.287.560">
    <property type="entry name" value="Histidine kinase CheA-like, homodimeric domain"/>
    <property type="match status" value="1"/>
</dbReference>
<dbReference type="PANTHER" id="PTHR43395:SF10">
    <property type="entry name" value="CHEMOTAXIS PROTEIN CHEA"/>
    <property type="match status" value="1"/>
</dbReference>
<dbReference type="InterPro" id="IPR002545">
    <property type="entry name" value="CheW-lke_dom"/>
</dbReference>
<dbReference type="SUPFAM" id="SSF47226">
    <property type="entry name" value="Histidine-containing phosphotransfer domain, HPT domain"/>
    <property type="match status" value="1"/>
</dbReference>
<dbReference type="PROSITE" id="PS50109">
    <property type="entry name" value="HIS_KIN"/>
    <property type="match status" value="1"/>
</dbReference>
<dbReference type="SUPFAM" id="SSF47384">
    <property type="entry name" value="Homodimeric domain of signal transducing histidine kinase"/>
    <property type="match status" value="1"/>
</dbReference>
<dbReference type="Pfam" id="PF02518">
    <property type="entry name" value="HATPase_c"/>
    <property type="match status" value="1"/>
</dbReference>
<evidence type="ECO:0000259" key="12">
    <source>
        <dbReference type="PROSITE" id="PS50109"/>
    </source>
</evidence>
<dbReference type="Gene3D" id="3.30.565.10">
    <property type="entry name" value="Histidine kinase-like ATPase, C-terminal domain"/>
    <property type="match status" value="1"/>
</dbReference>
<dbReference type="InterPro" id="IPR005467">
    <property type="entry name" value="His_kinase_dom"/>
</dbReference>
<dbReference type="Pfam" id="PF02895">
    <property type="entry name" value="H-kinase_dim"/>
    <property type="match status" value="1"/>
</dbReference>
<dbReference type="Pfam" id="PF01584">
    <property type="entry name" value="CheW"/>
    <property type="match status" value="1"/>
</dbReference>
<dbReference type="InterPro" id="IPR036890">
    <property type="entry name" value="HATPase_C_sf"/>
</dbReference>
<evidence type="ECO:0000256" key="10">
    <source>
        <dbReference type="ARBA" id="ARBA00023012"/>
    </source>
</evidence>
<dbReference type="CDD" id="cd00731">
    <property type="entry name" value="CheA_reg"/>
    <property type="match status" value="1"/>
</dbReference>
<dbReference type="SMART" id="SM00260">
    <property type="entry name" value="CheW"/>
    <property type="match status" value="1"/>
</dbReference>
<name>A0A3B0SD37_9ZZZZ</name>
<evidence type="ECO:0000259" key="14">
    <source>
        <dbReference type="PROSITE" id="PS50894"/>
    </source>
</evidence>
<dbReference type="InterPro" id="IPR004358">
    <property type="entry name" value="Sig_transdc_His_kin-like_C"/>
</dbReference>
<keyword evidence="10" id="KW-0902">Two-component regulatory system</keyword>